<evidence type="ECO:0000259" key="1">
    <source>
        <dbReference type="Pfam" id="PF24476"/>
    </source>
</evidence>
<dbReference type="Proteomes" id="UP001244011">
    <property type="component" value="Unassembled WGS sequence"/>
</dbReference>
<evidence type="ECO:0000313" key="3">
    <source>
        <dbReference type="Proteomes" id="UP001244011"/>
    </source>
</evidence>
<dbReference type="EMBL" id="MU839020">
    <property type="protein sequence ID" value="KAK1764491.1"/>
    <property type="molecule type" value="Genomic_DNA"/>
</dbReference>
<protein>
    <recommendedName>
        <fullName evidence="1">DUF7580 domain-containing protein</fullName>
    </recommendedName>
</protein>
<keyword evidence="3" id="KW-1185">Reference proteome</keyword>
<dbReference type="GeneID" id="85315709"/>
<dbReference type="InterPro" id="IPR056002">
    <property type="entry name" value="DUF7580"/>
</dbReference>
<dbReference type="AlphaFoldDB" id="A0AAJ0BUJ2"/>
<dbReference type="PANTHER" id="PTHR35186:SF4">
    <property type="entry name" value="PRION-INHIBITION AND PROPAGATION HELO DOMAIN-CONTAINING PROTEIN"/>
    <property type="match status" value="1"/>
</dbReference>
<comment type="caution">
    <text evidence="2">The sequence shown here is derived from an EMBL/GenBank/DDBJ whole genome shotgun (WGS) entry which is preliminary data.</text>
</comment>
<accession>A0AAJ0BUJ2</accession>
<gene>
    <name evidence="2" type="ORF">QBC33DRAFT_613156</name>
</gene>
<dbReference type="PANTHER" id="PTHR35186">
    <property type="entry name" value="ANK_REP_REGION DOMAIN-CONTAINING PROTEIN"/>
    <property type="match status" value="1"/>
</dbReference>
<sequence length="571" mass="64800">MSGFEVAGAVLAAFPIALIALEEYREVARRLDRFHKIRLEYKKCRDTLKYHQLSFTRHLRQLLLPLLVDDDKIDDLLSAPGGDGWKEPSVANLLRSRLLESYELYLDLVTEMKRVLDHIHKELAADSEPVQQQINASKDQKGTKGLMAAVSADRWAFRLYRLKFSNRETVLTQLFAELQEINNKLEKLLNSGDQDTYLIDMAVCNFWVQARSLLKALAAAWNCGCPEHAAKLLLQHRTNQNLEVQFQVTFTNSMLSCWDIWKTRISDVEDAEDAMAASMQESAPVRNTHRQARQLRRARRLNDATTIGGELLTIPPIPSSCVQASTHVPLTRPISNLCVTPSQPEGMCCGYILNDNCRYYVYTIARHTTDTFSFKTLDQVLRGEVLPQPKRVERYTLALTVASSFLQLLDSGWLPNSFNKTNILFVADADNPTMFLLDQPHINRVFDNPLENADMTSAERGSRYNDSLDRLGIMLLELCFGKTLEEQPCRKEWRAGENEKEKEVFDVGAAREWQCHVNGEAGPDYAEAVGWCLGGNRAAPPDRWRQDMLRNVVQPLKRSCDYLTNGGAEGS</sequence>
<evidence type="ECO:0000313" key="2">
    <source>
        <dbReference type="EMBL" id="KAK1764491.1"/>
    </source>
</evidence>
<name>A0AAJ0BUJ2_9PEZI</name>
<reference evidence="2" key="1">
    <citation type="submission" date="2023-06" db="EMBL/GenBank/DDBJ databases">
        <title>Genome-scale phylogeny and comparative genomics of the fungal order Sordariales.</title>
        <authorList>
            <consortium name="Lawrence Berkeley National Laboratory"/>
            <person name="Hensen N."/>
            <person name="Bonometti L."/>
            <person name="Westerberg I."/>
            <person name="Brannstrom I.O."/>
            <person name="Guillou S."/>
            <person name="Cros-Aarteil S."/>
            <person name="Calhoun S."/>
            <person name="Haridas S."/>
            <person name="Kuo A."/>
            <person name="Mondo S."/>
            <person name="Pangilinan J."/>
            <person name="Riley R."/>
            <person name="Labutti K."/>
            <person name="Andreopoulos B."/>
            <person name="Lipzen A."/>
            <person name="Chen C."/>
            <person name="Yanf M."/>
            <person name="Daum C."/>
            <person name="Ng V."/>
            <person name="Clum A."/>
            <person name="Steindorff A."/>
            <person name="Ohm R."/>
            <person name="Martin F."/>
            <person name="Silar P."/>
            <person name="Natvig D."/>
            <person name="Lalanne C."/>
            <person name="Gautier V."/>
            <person name="Ament-Velasquez S.L."/>
            <person name="Kruys A."/>
            <person name="Hutchinson M.I."/>
            <person name="Powell A.J."/>
            <person name="Barry K."/>
            <person name="Miller A.N."/>
            <person name="Grigoriev I.V."/>
            <person name="Debuchy R."/>
            <person name="Gladieux P."/>
            <person name="Thoren M.H."/>
            <person name="Johannesson H."/>
        </authorList>
    </citation>
    <scope>NUCLEOTIDE SEQUENCE</scope>
    <source>
        <strain evidence="2">8032-3</strain>
    </source>
</reference>
<dbReference type="RefSeq" id="XP_060280704.1">
    <property type="nucleotide sequence ID" value="XM_060432522.1"/>
</dbReference>
<organism evidence="2 3">
    <name type="scientific">Phialemonium atrogriseum</name>
    <dbReference type="NCBI Taxonomy" id="1093897"/>
    <lineage>
        <taxon>Eukaryota</taxon>
        <taxon>Fungi</taxon>
        <taxon>Dikarya</taxon>
        <taxon>Ascomycota</taxon>
        <taxon>Pezizomycotina</taxon>
        <taxon>Sordariomycetes</taxon>
        <taxon>Sordariomycetidae</taxon>
        <taxon>Cephalothecales</taxon>
        <taxon>Cephalothecaceae</taxon>
        <taxon>Phialemonium</taxon>
    </lineage>
</organism>
<feature type="domain" description="DUF7580" evidence="1">
    <location>
        <begin position="367"/>
        <end position="559"/>
    </location>
</feature>
<proteinExistence type="predicted"/>
<dbReference type="Pfam" id="PF24476">
    <property type="entry name" value="DUF7580"/>
    <property type="match status" value="1"/>
</dbReference>